<evidence type="ECO:0000256" key="1">
    <source>
        <dbReference type="PROSITE-ProRule" id="PRU00047"/>
    </source>
</evidence>
<sequence>MGPNGAAKAMDLQGKLHEVLKDKARVTRPVTQGKIRLIGLHDATSPDEIAQAVMGTGGCIWDDIKVGVVRSMNNGLFTVWIQCPLGAAVKMANRRRVSIGWTQVRVELLSSRPTQCFRCWKFDHLKSNCRSGDNFSRLCFRCGGKRHAARNCVAPPAYKICMSEGRAHDHRLGSELCPAGQNSTRARPAPATAEPTTVPGTSWGEESMSLDGR</sequence>
<protein>
    <submittedName>
        <fullName evidence="4">Gag-pol polyprotein</fullName>
    </submittedName>
</protein>
<feature type="domain" description="CCHC-type" evidence="3">
    <location>
        <begin position="139"/>
        <end position="152"/>
    </location>
</feature>
<organism evidence="4 5">
    <name type="scientific">Lasius niger</name>
    <name type="common">Black garden ant</name>
    <dbReference type="NCBI Taxonomy" id="67767"/>
    <lineage>
        <taxon>Eukaryota</taxon>
        <taxon>Metazoa</taxon>
        <taxon>Ecdysozoa</taxon>
        <taxon>Arthropoda</taxon>
        <taxon>Hexapoda</taxon>
        <taxon>Insecta</taxon>
        <taxon>Pterygota</taxon>
        <taxon>Neoptera</taxon>
        <taxon>Endopterygota</taxon>
        <taxon>Hymenoptera</taxon>
        <taxon>Apocrita</taxon>
        <taxon>Aculeata</taxon>
        <taxon>Formicoidea</taxon>
        <taxon>Formicidae</taxon>
        <taxon>Formicinae</taxon>
        <taxon>Lasius</taxon>
        <taxon>Lasius</taxon>
    </lineage>
</organism>
<dbReference type="PaxDb" id="67767-A0A0J7KYH2"/>
<dbReference type="AlphaFoldDB" id="A0A0J7KYH2"/>
<dbReference type="GO" id="GO:0008270">
    <property type="term" value="F:zinc ion binding"/>
    <property type="evidence" value="ECO:0007669"/>
    <property type="project" value="UniProtKB-KW"/>
</dbReference>
<proteinExistence type="predicted"/>
<dbReference type="GO" id="GO:0003676">
    <property type="term" value="F:nucleic acid binding"/>
    <property type="evidence" value="ECO:0007669"/>
    <property type="project" value="InterPro"/>
</dbReference>
<keyword evidence="1" id="KW-0862">Zinc</keyword>
<keyword evidence="5" id="KW-1185">Reference proteome</keyword>
<dbReference type="Proteomes" id="UP000036403">
    <property type="component" value="Unassembled WGS sequence"/>
</dbReference>
<evidence type="ECO:0000313" key="4">
    <source>
        <dbReference type="EMBL" id="KMQ95343.1"/>
    </source>
</evidence>
<dbReference type="Gene3D" id="4.10.60.10">
    <property type="entry name" value="Zinc finger, CCHC-type"/>
    <property type="match status" value="1"/>
</dbReference>
<dbReference type="SMART" id="SM00343">
    <property type="entry name" value="ZnF_C2HC"/>
    <property type="match status" value="2"/>
</dbReference>
<evidence type="ECO:0000256" key="2">
    <source>
        <dbReference type="SAM" id="MobiDB-lite"/>
    </source>
</evidence>
<keyword evidence="1" id="KW-0863">Zinc-finger</keyword>
<comment type="caution">
    <text evidence="4">The sequence shown here is derived from an EMBL/GenBank/DDBJ whole genome shotgun (WGS) entry which is preliminary data.</text>
</comment>
<dbReference type="InterPro" id="IPR036875">
    <property type="entry name" value="Znf_CCHC_sf"/>
</dbReference>
<gene>
    <name evidence="4" type="ORF">RF55_4448</name>
</gene>
<dbReference type="InterPro" id="IPR001878">
    <property type="entry name" value="Znf_CCHC"/>
</dbReference>
<reference evidence="4 5" key="1">
    <citation type="submission" date="2015-04" db="EMBL/GenBank/DDBJ databases">
        <title>Lasius niger genome sequencing.</title>
        <authorList>
            <person name="Konorov E.A."/>
            <person name="Nikitin M.A."/>
            <person name="Kirill M.V."/>
            <person name="Chang P."/>
        </authorList>
    </citation>
    <scope>NUCLEOTIDE SEQUENCE [LARGE SCALE GENOMIC DNA]</scope>
    <source>
        <tissue evidence="4">Whole</tissue>
    </source>
</reference>
<evidence type="ECO:0000313" key="5">
    <source>
        <dbReference type="Proteomes" id="UP000036403"/>
    </source>
</evidence>
<dbReference type="OrthoDB" id="7554612at2759"/>
<feature type="region of interest" description="Disordered" evidence="2">
    <location>
        <begin position="179"/>
        <end position="213"/>
    </location>
</feature>
<dbReference type="EMBL" id="LBMM01002052">
    <property type="protein sequence ID" value="KMQ95343.1"/>
    <property type="molecule type" value="Genomic_DNA"/>
</dbReference>
<dbReference type="PROSITE" id="PS50158">
    <property type="entry name" value="ZF_CCHC"/>
    <property type="match status" value="1"/>
</dbReference>
<feature type="compositionally biased region" description="Low complexity" evidence="2">
    <location>
        <begin position="184"/>
        <end position="199"/>
    </location>
</feature>
<name>A0A0J7KYH2_LASNI</name>
<keyword evidence="1" id="KW-0479">Metal-binding</keyword>
<evidence type="ECO:0000259" key="3">
    <source>
        <dbReference type="PROSITE" id="PS50158"/>
    </source>
</evidence>
<accession>A0A0J7KYH2</accession>
<dbReference type="SUPFAM" id="SSF57756">
    <property type="entry name" value="Retrovirus zinc finger-like domains"/>
    <property type="match status" value="1"/>
</dbReference>